<accession>A0A8K0D695</accession>
<evidence type="ECO:0008006" key="3">
    <source>
        <dbReference type="Google" id="ProtNLM"/>
    </source>
</evidence>
<dbReference type="EMBL" id="VTPC01002460">
    <property type="protein sequence ID" value="KAF2900009.1"/>
    <property type="molecule type" value="Genomic_DNA"/>
</dbReference>
<sequence>MKRFLRYLVFASKIHYGLYRNQLRVLPYESAIGNKRAFPQSWTINKKAGKEFRNASTMSTGTEGKKLLILNNYESHVSYEDVSLAKASGPNCFGPYKLCYNSACDEWLVTHLVEPITIYNVAELAGKTYPLAFILKNIQSGLRVIGIWPVEENMFGDNSAFSEDIADLSENECNGPIKAGSYVLTKITGKTVAHFYMAEIISVEEQIIVKYLKRFRSTEKFFIEDDETYEIEKNDIVLTLPAPQKWNSPRGRKNVIFWR</sequence>
<reference evidence="1" key="1">
    <citation type="submission" date="2019-08" db="EMBL/GenBank/DDBJ databases">
        <title>The genome of the North American firefly Photinus pyralis.</title>
        <authorList>
            <consortium name="Photinus pyralis genome working group"/>
            <person name="Fallon T.R."/>
            <person name="Sander Lower S.E."/>
            <person name="Weng J.-K."/>
        </authorList>
    </citation>
    <scope>NUCLEOTIDE SEQUENCE</scope>
    <source>
        <strain evidence="1">TRF0915ILg1</strain>
        <tissue evidence="1">Whole body</tissue>
    </source>
</reference>
<organism evidence="1 2">
    <name type="scientific">Ignelater luminosus</name>
    <name type="common">Cucubano</name>
    <name type="synonym">Pyrophorus luminosus</name>
    <dbReference type="NCBI Taxonomy" id="2038154"/>
    <lineage>
        <taxon>Eukaryota</taxon>
        <taxon>Metazoa</taxon>
        <taxon>Ecdysozoa</taxon>
        <taxon>Arthropoda</taxon>
        <taxon>Hexapoda</taxon>
        <taxon>Insecta</taxon>
        <taxon>Pterygota</taxon>
        <taxon>Neoptera</taxon>
        <taxon>Endopterygota</taxon>
        <taxon>Coleoptera</taxon>
        <taxon>Polyphaga</taxon>
        <taxon>Elateriformia</taxon>
        <taxon>Elateroidea</taxon>
        <taxon>Elateridae</taxon>
        <taxon>Agrypninae</taxon>
        <taxon>Pyrophorini</taxon>
        <taxon>Ignelater</taxon>
    </lineage>
</organism>
<dbReference type="Proteomes" id="UP000801492">
    <property type="component" value="Unassembled WGS sequence"/>
</dbReference>
<dbReference type="AlphaFoldDB" id="A0A8K0D695"/>
<dbReference type="OrthoDB" id="5018050at2759"/>
<keyword evidence="2" id="KW-1185">Reference proteome</keyword>
<protein>
    <recommendedName>
        <fullName evidence="3">DDE-1 domain-containing protein</fullName>
    </recommendedName>
</protein>
<proteinExistence type="predicted"/>
<name>A0A8K0D695_IGNLU</name>
<comment type="caution">
    <text evidence="1">The sequence shown here is derived from an EMBL/GenBank/DDBJ whole genome shotgun (WGS) entry which is preliminary data.</text>
</comment>
<gene>
    <name evidence="1" type="ORF">ILUMI_06177</name>
</gene>
<evidence type="ECO:0000313" key="2">
    <source>
        <dbReference type="Proteomes" id="UP000801492"/>
    </source>
</evidence>
<evidence type="ECO:0000313" key="1">
    <source>
        <dbReference type="EMBL" id="KAF2900009.1"/>
    </source>
</evidence>